<dbReference type="EMBL" id="BORR01000002">
    <property type="protein sequence ID" value="GIO35747.1"/>
    <property type="molecule type" value="Genomic_DNA"/>
</dbReference>
<dbReference type="InterPro" id="IPR001387">
    <property type="entry name" value="Cro/C1-type_HTH"/>
</dbReference>
<sequence>MSIKSNNEIVVQDLANFRSREDIILDISKKKIVQQIKLQLETNNTSVRKLAKKVGMKHPQIVRVTSGENYNIDTLIKILDALNLEILIKEKNVDDPLMKSLI</sequence>
<evidence type="ECO:0000313" key="2">
    <source>
        <dbReference type="EMBL" id="GIO35747.1"/>
    </source>
</evidence>
<dbReference type="CDD" id="cd00093">
    <property type="entry name" value="HTH_XRE"/>
    <property type="match status" value="1"/>
</dbReference>
<reference evidence="2 3" key="1">
    <citation type="submission" date="2021-03" db="EMBL/GenBank/DDBJ databases">
        <title>Antimicrobial resistance genes in bacteria isolated from Japanese honey, and their potential for conferring macrolide and lincosamide resistance in the American foulbrood pathogen Paenibacillus larvae.</title>
        <authorList>
            <person name="Okamoto M."/>
            <person name="Kumagai M."/>
            <person name="Kanamori H."/>
            <person name="Takamatsu D."/>
        </authorList>
    </citation>
    <scope>NUCLEOTIDE SEQUENCE [LARGE SCALE GENOMIC DNA]</scope>
    <source>
        <strain evidence="2 3">J41TS12</strain>
    </source>
</reference>
<dbReference type="AlphaFoldDB" id="A0A919XMI2"/>
<feature type="domain" description="HTH cro/C1-type" evidence="1">
    <location>
        <begin position="36"/>
        <end position="89"/>
    </location>
</feature>
<dbReference type="InterPro" id="IPR010982">
    <property type="entry name" value="Lambda_DNA-bd_dom_sf"/>
</dbReference>
<dbReference type="GO" id="GO:0003677">
    <property type="term" value="F:DNA binding"/>
    <property type="evidence" value="ECO:0007669"/>
    <property type="project" value="InterPro"/>
</dbReference>
<dbReference type="RefSeq" id="WP_212938152.1">
    <property type="nucleotide sequence ID" value="NZ_BORR01000002.1"/>
</dbReference>
<name>A0A919XMI2_9BACL</name>
<dbReference type="PROSITE" id="PS50943">
    <property type="entry name" value="HTH_CROC1"/>
    <property type="match status" value="1"/>
</dbReference>
<protein>
    <recommendedName>
        <fullName evidence="1">HTH cro/C1-type domain-containing protein</fullName>
    </recommendedName>
</protein>
<gene>
    <name evidence="2" type="ORF">J41TS12_06080</name>
</gene>
<evidence type="ECO:0000259" key="1">
    <source>
        <dbReference type="PROSITE" id="PS50943"/>
    </source>
</evidence>
<evidence type="ECO:0000313" key="3">
    <source>
        <dbReference type="Proteomes" id="UP000681162"/>
    </source>
</evidence>
<proteinExistence type="predicted"/>
<organism evidence="2 3">
    <name type="scientific">Paenibacillus antibioticophila</name>
    <dbReference type="NCBI Taxonomy" id="1274374"/>
    <lineage>
        <taxon>Bacteria</taxon>
        <taxon>Bacillati</taxon>
        <taxon>Bacillota</taxon>
        <taxon>Bacilli</taxon>
        <taxon>Bacillales</taxon>
        <taxon>Paenibacillaceae</taxon>
        <taxon>Paenibacillus</taxon>
    </lineage>
</organism>
<dbReference type="SMART" id="SM00530">
    <property type="entry name" value="HTH_XRE"/>
    <property type="match status" value="1"/>
</dbReference>
<comment type="caution">
    <text evidence="2">The sequence shown here is derived from an EMBL/GenBank/DDBJ whole genome shotgun (WGS) entry which is preliminary data.</text>
</comment>
<dbReference type="SUPFAM" id="SSF47413">
    <property type="entry name" value="lambda repressor-like DNA-binding domains"/>
    <property type="match status" value="1"/>
</dbReference>
<dbReference type="Proteomes" id="UP000681162">
    <property type="component" value="Unassembled WGS sequence"/>
</dbReference>
<accession>A0A919XMI2</accession>
<dbReference type="Gene3D" id="1.10.260.40">
    <property type="entry name" value="lambda repressor-like DNA-binding domains"/>
    <property type="match status" value="1"/>
</dbReference>
<keyword evidence="3" id="KW-1185">Reference proteome</keyword>
<dbReference type="Pfam" id="PF01381">
    <property type="entry name" value="HTH_3"/>
    <property type="match status" value="1"/>
</dbReference>